<keyword evidence="1" id="KW-0808">Transferase</keyword>
<dbReference type="PANTHER" id="PTHR42755">
    <property type="entry name" value="3-DEOXY-MANNO-OCTULOSONATE CYTIDYLYLTRANSFERASE"/>
    <property type="match status" value="1"/>
</dbReference>
<dbReference type="Gene3D" id="3.40.50.11720">
    <property type="entry name" value="3-Deoxy-D-manno-octulosonic-acid transferase, N-terminal domain"/>
    <property type="match status" value="1"/>
</dbReference>
<dbReference type="PANTHER" id="PTHR42755:SF1">
    <property type="entry name" value="3-DEOXY-D-MANNO-OCTULOSONIC ACID TRANSFERASE, MITOCHONDRIAL-RELATED"/>
    <property type="match status" value="1"/>
</dbReference>
<feature type="region of interest" description="Disordered" evidence="4">
    <location>
        <begin position="484"/>
        <end position="797"/>
    </location>
</feature>
<feature type="compositionally biased region" description="Basic and acidic residues" evidence="4">
    <location>
        <begin position="510"/>
        <end position="545"/>
    </location>
</feature>
<evidence type="ECO:0000256" key="4">
    <source>
        <dbReference type="SAM" id="MobiDB-lite"/>
    </source>
</evidence>
<feature type="compositionally biased region" description="Basic and acidic residues" evidence="4">
    <location>
        <begin position="493"/>
        <end position="502"/>
    </location>
</feature>
<feature type="active site" description="Proton acceptor" evidence="2">
    <location>
        <position position="70"/>
    </location>
</feature>
<feature type="compositionally biased region" description="Polar residues" evidence="4">
    <location>
        <begin position="657"/>
        <end position="669"/>
    </location>
</feature>
<feature type="compositionally biased region" description="Polar residues" evidence="4">
    <location>
        <begin position="788"/>
        <end position="797"/>
    </location>
</feature>
<dbReference type="AlphaFoldDB" id="A0A8S1IPQ6"/>
<feature type="compositionally biased region" description="Basic and acidic residues" evidence="4">
    <location>
        <begin position="599"/>
        <end position="615"/>
    </location>
</feature>
<evidence type="ECO:0000313" key="6">
    <source>
        <dbReference type="EMBL" id="CAD7697115.1"/>
    </source>
</evidence>
<evidence type="ECO:0000259" key="5">
    <source>
        <dbReference type="Pfam" id="PF04413"/>
    </source>
</evidence>
<feature type="site" description="Transition state stabilizer" evidence="3">
    <location>
        <position position="140"/>
    </location>
</feature>
<feature type="compositionally biased region" description="Pro residues" evidence="4">
    <location>
        <begin position="775"/>
        <end position="786"/>
    </location>
</feature>
<evidence type="ECO:0000313" key="7">
    <source>
        <dbReference type="Proteomes" id="UP000708148"/>
    </source>
</evidence>
<comment type="caution">
    <text evidence="6">The sequence shown here is derived from an EMBL/GenBank/DDBJ whole genome shotgun (WGS) entry which is preliminary data.</text>
</comment>
<feature type="region of interest" description="Disordered" evidence="4">
    <location>
        <begin position="409"/>
        <end position="463"/>
    </location>
</feature>
<feature type="domain" description="3-deoxy-D-manno-octulosonic-acid transferase N-terminal" evidence="5">
    <location>
        <begin position="44"/>
        <end position="211"/>
    </location>
</feature>
<dbReference type="InterPro" id="IPR038107">
    <property type="entry name" value="Glycos_transf_N_sf"/>
</dbReference>
<feature type="compositionally biased region" description="Basic and acidic residues" evidence="4">
    <location>
        <begin position="695"/>
        <end position="707"/>
    </location>
</feature>
<feature type="compositionally biased region" description="Low complexity" evidence="4">
    <location>
        <begin position="419"/>
        <end position="445"/>
    </location>
</feature>
<dbReference type="OrthoDB" id="308383at2759"/>
<dbReference type="InterPro" id="IPR007507">
    <property type="entry name" value="Glycos_transf_N"/>
</dbReference>
<dbReference type="EMBL" id="CAJHUC010000605">
    <property type="protein sequence ID" value="CAD7697115.1"/>
    <property type="molecule type" value="Genomic_DNA"/>
</dbReference>
<dbReference type="GO" id="GO:0009245">
    <property type="term" value="P:lipid A biosynthetic process"/>
    <property type="evidence" value="ECO:0007669"/>
    <property type="project" value="TreeGrafter"/>
</dbReference>
<dbReference type="Pfam" id="PF04413">
    <property type="entry name" value="Glycos_transf_N"/>
    <property type="match status" value="1"/>
</dbReference>
<keyword evidence="7" id="KW-1185">Reference proteome</keyword>
<name>A0A8S1IPQ6_9CHLO</name>
<feature type="compositionally biased region" description="Polar residues" evidence="4">
    <location>
        <begin position="446"/>
        <end position="457"/>
    </location>
</feature>
<dbReference type="InterPro" id="IPR039901">
    <property type="entry name" value="Kdotransferase"/>
</dbReference>
<accession>A0A8S1IPQ6</accession>
<feature type="region of interest" description="Disordered" evidence="4">
    <location>
        <begin position="810"/>
        <end position="859"/>
    </location>
</feature>
<dbReference type="Proteomes" id="UP000708148">
    <property type="component" value="Unassembled WGS sequence"/>
</dbReference>
<feature type="site" description="Transition state stabilizer" evidence="3">
    <location>
        <position position="223"/>
    </location>
</feature>
<dbReference type="GO" id="GO:0016740">
    <property type="term" value="F:transferase activity"/>
    <property type="evidence" value="ECO:0007669"/>
    <property type="project" value="UniProtKB-KW"/>
</dbReference>
<gene>
    <name evidence="6" type="ORF">OSTQU699_LOCUS2476</name>
</gene>
<evidence type="ECO:0000256" key="1">
    <source>
        <dbReference type="ARBA" id="ARBA00022679"/>
    </source>
</evidence>
<sequence>MVCRPSDGALAQFAWTSVTSAIGPVLVAHAAMRRIKGDETNKSMLERLGWSSEPRPPGPLFWFHAQSVGESAVALPVIHRCLLEYEKVNILLTTCTLEAYALLSRALPQRVILQYAPWDLPFGVQLTVLHWRPDVVVFVESVLWPNLIEALHQHGSHLALLNARLSPETFLRWHTWRHTGRQLMKRMMSRFDLVVPQSDVDVGRFRMLGATIPQMPGWCTDLKYAAAMGACVWEMWRPSGLRVMEIKKGVAGRPLWVAASTHDGEEECVGRAHLILAKEWRNLLTIIVPRHTWRCQEVADKLSSMGLNVKFWSAEPRSYSKVDVFVVDLVGELPLLYAISEIAFVGGSLMEGSSGHNLAEAAVAGCAVVVGMHAGHFNRMADELNQAALVAAEEAAAVVNNSGVGGIYDDYIEDESQGPQDPSQPAVASPSSALSPSPADSPRAANQVSTEGRTSSSLRDRPATAPAAMAYAWEFEPWQEAARGAGEPGWLGNERHGQRDSPCRSGANEGPEHLRRNSEPANRLCRDPQMRLPEEAESRGEEDRASTSQWRRVPRPSPEGSSQLYTPAESCTKEDGTEALQRLSLDSAPPSTSFTEDLPSSRDATHRAHSWDRPRTGSANGLSISELRCALTPDATEGTPADSGSGKVQGVQEKSRQGSTLVSGEATQDPSRRNGYASPIQIRDSPLVSGAAGLSEEHLSLDTEDSPRVSIIERNALESPSETNLECHLVLPDEGPKEGQDGMRLSLGEGGQSSVCPSPYPSAASRPCSGVSLEQPPPFTHLPHPTPSSGNSPTSFAETPVWAQATPMSMGATVDGAPTRSPWRAASATVSPTHGRHLSGVPQTPSVSPLAGHSRRDSTGTDFDLYSGLSLRYQGEYILPANHLPYAPHGPAVWRVSGEVGLAESIGTLLREPLERRSRGHAAAQAAAKLATGLVSTVWSVLDEMVLDPALRKHQEGQER</sequence>
<dbReference type="Gene3D" id="3.40.50.2000">
    <property type="entry name" value="Glycogen Phosphorylase B"/>
    <property type="match status" value="1"/>
</dbReference>
<evidence type="ECO:0000256" key="2">
    <source>
        <dbReference type="PIRSR" id="PIRSR639901-1"/>
    </source>
</evidence>
<protein>
    <recommendedName>
        <fullName evidence="5">3-deoxy-D-manno-octulosonic-acid transferase N-terminal domain-containing protein</fullName>
    </recommendedName>
</protein>
<reference evidence="6" key="1">
    <citation type="submission" date="2020-12" db="EMBL/GenBank/DDBJ databases">
        <authorList>
            <person name="Iha C."/>
        </authorList>
    </citation>
    <scope>NUCLEOTIDE SEQUENCE</scope>
</reference>
<organism evidence="6 7">
    <name type="scientific">Ostreobium quekettii</name>
    <dbReference type="NCBI Taxonomy" id="121088"/>
    <lineage>
        <taxon>Eukaryota</taxon>
        <taxon>Viridiplantae</taxon>
        <taxon>Chlorophyta</taxon>
        <taxon>core chlorophytes</taxon>
        <taxon>Ulvophyceae</taxon>
        <taxon>TCBD clade</taxon>
        <taxon>Bryopsidales</taxon>
        <taxon>Ostreobineae</taxon>
        <taxon>Ostreobiaceae</taxon>
        <taxon>Ostreobium</taxon>
    </lineage>
</organism>
<proteinExistence type="predicted"/>
<evidence type="ECO:0000256" key="3">
    <source>
        <dbReference type="PIRSR" id="PIRSR639901-2"/>
    </source>
</evidence>
<dbReference type="GO" id="GO:0005886">
    <property type="term" value="C:plasma membrane"/>
    <property type="evidence" value="ECO:0007669"/>
    <property type="project" value="TreeGrafter"/>
</dbReference>